<protein>
    <submittedName>
        <fullName evidence="1">KRR1 small subunit processome component</fullName>
    </submittedName>
</protein>
<evidence type="ECO:0000313" key="1">
    <source>
        <dbReference type="EMBL" id="KAJ4726645.1"/>
    </source>
</evidence>
<organism evidence="1 2">
    <name type="scientific">Melia azedarach</name>
    <name type="common">Chinaberry tree</name>
    <dbReference type="NCBI Taxonomy" id="155640"/>
    <lineage>
        <taxon>Eukaryota</taxon>
        <taxon>Viridiplantae</taxon>
        <taxon>Streptophyta</taxon>
        <taxon>Embryophyta</taxon>
        <taxon>Tracheophyta</taxon>
        <taxon>Spermatophyta</taxon>
        <taxon>Magnoliopsida</taxon>
        <taxon>eudicotyledons</taxon>
        <taxon>Gunneridae</taxon>
        <taxon>Pentapetalae</taxon>
        <taxon>rosids</taxon>
        <taxon>malvids</taxon>
        <taxon>Sapindales</taxon>
        <taxon>Meliaceae</taxon>
        <taxon>Melia</taxon>
    </lineage>
</organism>
<reference evidence="1 2" key="1">
    <citation type="journal article" date="2023" name="Science">
        <title>Complex scaffold remodeling in plant triterpene biosynthesis.</title>
        <authorList>
            <person name="De La Pena R."/>
            <person name="Hodgson H."/>
            <person name="Liu J.C."/>
            <person name="Stephenson M.J."/>
            <person name="Martin A.C."/>
            <person name="Owen C."/>
            <person name="Harkess A."/>
            <person name="Leebens-Mack J."/>
            <person name="Jimenez L.E."/>
            <person name="Osbourn A."/>
            <person name="Sattely E.S."/>
        </authorList>
    </citation>
    <scope>NUCLEOTIDE SEQUENCE [LARGE SCALE GENOMIC DNA]</scope>
    <source>
        <strain evidence="2">cv. JPN11</strain>
        <tissue evidence="1">Leaf</tissue>
    </source>
</reference>
<name>A0ACC1YVL2_MELAZ</name>
<comment type="caution">
    <text evidence="1">The sequence shown here is derived from an EMBL/GenBank/DDBJ whole genome shotgun (WGS) entry which is preliminary data.</text>
</comment>
<gene>
    <name evidence="1" type="ORF">OWV82_005321</name>
</gene>
<dbReference type="Proteomes" id="UP001164539">
    <property type="component" value="Chromosome 2"/>
</dbReference>
<evidence type="ECO:0000313" key="2">
    <source>
        <dbReference type="Proteomes" id="UP001164539"/>
    </source>
</evidence>
<dbReference type="EMBL" id="CM051395">
    <property type="protein sequence ID" value="KAJ4726645.1"/>
    <property type="molecule type" value="Genomic_DNA"/>
</dbReference>
<accession>A0ACC1YVL2</accession>
<keyword evidence="2" id="KW-1185">Reference proteome</keyword>
<proteinExistence type="predicted"/>
<sequence length="377" mass="43390">MEENAEKALNKKHKGKHDKPKPWDEDPNIDHWKVDKFDPTWNEGGMLEVSSFSTLFPQYREKYLQEAWPVVKGALKEYGVACELNLVEGSMTVSTTRKTRDPYIIVKARDLIRLLSRSVPAPQAIKILDDEVQCDIIKISNLVRNKERFVKRRQHLVGPNSSTLKALEILTGCYILVQGNTVAAMGSFKGLKQVRRIVEDCILNKMHPVYHIKILMMKKELEKDPALANENWDRFLPKFKKKNVKQKKVKSKEKKPYTPFPPPQQPSKIDKLLESGEYFLSERKKDSKKWQERQERQAEKTAENKRKREAAYIPPEELSKDSSQPGNQMNDDVAAIAKSLKEKAKKFGKQKSVENINPEAYIAASGEKSSRKKLKCS</sequence>